<keyword evidence="4" id="KW-0547">Nucleotide-binding</keyword>
<name>A0ABR0VFJ6_REHGL</name>
<gene>
    <name evidence="8" type="ORF">DH2020_032296</name>
</gene>
<comment type="similarity">
    <text evidence="1">Belongs to the PI3/PI4-kinase family. Type II PI4K subfamily.</text>
</comment>
<evidence type="ECO:0000256" key="5">
    <source>
        <dbReference type="ARBA" id="ARBA00022777"/>
    </source>
</evidence>
<dbReference type="PANTHER" id="PTHR45800">
    <property type="entry name" value="PHOSPHATIDYLINOSITOL 4-KINASE GAMMA"/>
    <property type="match status" value="1"/>
</dbReference>
<reference evidence="8 9" key="1">
    <citation type="journal article" date="2021" name="Comput. Struct. Biotechnol. J.">
        <title>De novo genome assembly of the potent medicinal plant Rehmannia glutinosa using nanopore technology.</title>
        <authorList>
            <person name="Ma L."/>
            <person name="Dong C."/>
            <person name="Song C."/>
            <person name="Wang X."/>
            <person name="Zheng X."/>
            <person name="Niu Y."/>
            <person name="Chen S."/>
            <person name="Feng W."/>
        </authorList>
    </citation>
    <scope>NUCLEOTIDE SEQUENCE [LARGE SCALE GENOMIC DNA]</scope>
    <source>
        <strain evidence="8">DH-2019</strain>
    </source>
</reference>
<evidence type="ECO:0000256" key="3">
    <source>
        <dbReference type="ARBA" id="ARBA00022679"/>
    </source>
</evidence>
<evidence type="ECO:0000259" key="7">
    <source>
        <dbReference type="PROSITE" id="PS50290"/>
    </source>
</evidence>
<dbReference type="EC" id="2.7.1.67" evidence="2"/>
<keyword evidence="9" id="KW-1185">Reference proteome</keyword>
<dbReference type="InterPro" id="IPR000403">
    <property type="entry name" value="PI3/4_kinase_cat_dom"/>
</dbReference>
<dbReference type="InterPro" id="IPR044571">
    <property type="entry name" value="P4KG1-8"/>
</dbReference>
<evidence type="ECO:0000313" key="8">
    <source>
        <dbReference type="EMBL" id="KAK6133955.1"/>
    </source>
</evidence>
<sequence>MSRNLDSPVHTQMAVAAFKSPFGSGEYRGTNRMEGNRPAGDVFLYRLIQVVCWEWSWTGATMHILDSQRRDQSGPIEILGHSNRFAKTKQLVKEIVKGMKNGVDPIPVHSGLGGAYYFRNVRGESVAIVKPTDEEPFARTIQKALLFPVSGVHRIGILDIRILNTDRHAGNLLVRKLDDVGRFGQVELIPIDHGLCLPESLEDPYFEWIHWPQASIPFSDDELSTSGTSILLEFRSGDEEPSELEVICIEARRLIAEEMLSQKGEPDFDEVQFDLDCEDGGYQKLPSEDFVAGPPFHFGFGSVNGCTPLSKLDECVEEEEEESEGENQKRLVSVSTLPKCQNISKLSMSLKNTSLGEKKLKFPKFSGAKQEFGSLATSSSSGHRSVNEQLPASVSFVKLADMTETNGYCFWRGSRSYSILRLPNGSLSRWPEAETEARDFLPVLRVLKYE</sequence>
<dbReference type="Pfam" id="PF00454">
    <property type="entry name" value="PI3_PI4_kinase"/>
    <property type="match status" value="1"/>
</dbReference>
<protein>
    <recommendedName>
        <fullName evidence="2">1-phosphatidylinositol 4-kinase</fullName>
        <ecNumber evidence="2">2.7.1.67</ecNumber>
    </recommendedName>
</protein>
<dbReference type="PANTHER" id="PTHR45800:SF11">
    <property type="entry name" value="PHOSPHATIDYLINOSITOL 3-KINASE-RELATED PROTEIN KINASE"/>
    <property type="match status" value="1"/>
</dbReference>
<comment type="caution">
    <text evidence="8">The sequence shown here is derived from an EMBL/GenBank/DDBJ whole genome shotgun (WGS) entry which is preliminary data.</text>
</comment>
<evidence type="ECO:0000256" key="6">
    <source>
        <dbReference type="ARBA" id="ARBA00022840"/>
    </source>
</evidence>
<dbReference type="EMBL" id="JABTTQ020001193">
    <property type="protein sequence ID" value="KAK6133955.1"/>
    <property type="molecule type" value="Genomic_DNA"/>
</dbReference>
<evidence type="ECO:0000256" key="4">
    <source>
        <dbReference type="ARBA" id="ARBA00022741"/>
    </source>
</evidence>
<dbReference type="PROSITE" id="PS50290">
    <property type="entry name" value="PI3_4_KINASE_3"/>
    <property type="match status" value="1"/>
</dbReference>
<organism evidence="8 9">
    <name type="scientific">Rehmannia glutinosa</name>
    <name type="common">Chinese foxglove</name>
    <dbReference type="NCBI Taxonomy" id="99300"/>
    <lineage>
        <taxon>Eukaryota</taxon>
        <taxon>Viridiplantae</taxon>
        <taxon>Streptophyta</taxon>
        <taxon>Embryophyta</taxon>
        <taxon>Tracheophyta</taxon>
        <taxon>Spermatophyta</taxon>
        <taxon>Magnoliopsida</taxon>
        <taxon>eudicotyledons</taxon>
        <taxon>Gunneridae</taxon>
        <taxon>Pentapetalae</taxon>
        <taxon>asterids</taxon>
        <taxon>lamiids</taxon>
        <taxon>Lamiales</taxon>
        <taxon>Orobanchaceae</taxon>
        <taxon>Rehmannieae</taxon>
        <taxon>Rehmannia</taxon>
    </lineage>
</organism>
<evidence type="ECO:0000256" key="2">
    <source>
        <dbReference type="ARBA" id="ARBA00012169"/>
    </source>
</evidence>
<accession>A0ABR0VFJ6</accession>
<keyword evidence="6" id="KW-0067">ATP-binding</keyword>
<evidence type="ECO:0000256" key="1">
    <source>
        <dbReference type="ARBA" id="ARBA00008941"/>
    </source>
</evidence>
<keyword evidence="3" id="KW-0808">Transferase</keyword>
<feature type="domain" description="PI3K/PI4K catalytic" evidence="7">
    <location>
        <begin position="1"/>
        <end position="308"/>
    </location>
</feature>
<evidence type="ECO:0000313" key="9">
    <source>
        <dbReference type="Proteomes" id="UP001318860"/>
    </source>
</evidence>
<keyword evidence="5" id="KW-0418">Kinase</keyword>
<dbReference type="Proteomes" id="UP001318860">
    <property type="component" value="Unassembled WGS sequence"/>
</dbReference>
<proteinExistence type="inferred from homology"/>